<evidence type="ECO:0000259" key="1">
    <source>
        <dbReference type="Pfam" id="PF21780"/>
    </source>
</evidence>
<keyword evidence="3" id="KW-1185">Reference proteome</keyword>
<sequence length="250" mass="27872">MSCEMTLGPGAPVGAPDIARLIAELEESAVATNEAAARERWSMQYQEGWQWIERFIMQAHPDLGRKGAVCPFARPSHNVGGMYFSSLDATGLSFESFIQVLLQLPDAFKRLSAQSGASPDLFSLTIFIEGLDSEQHYQFIDLAHAVTKPLFMNAGLMLGEFRPHSPVPGVHSDRFRPMQAPLPCFVIRAIAVHDKLFFSQEGSVTRAHEIACYLNWVGHKLPEAEYQRFYELLGTARSRRGDAVLEMQEG</sequence>
<evidence type="ECO:0000313" key="2">
    <source>
        <dbReference type="EMBL" id="MFC4159166.1"/>
    </source>
</evidence>
<dbReference type="Proteomes" id="UP001595791">
    <property type="component" value="Unassembled WGS sequence"/>
</dbReference>
<comment type="caution">
    <text evidence="2">The sequence shown here is derived from an EMBL/GenBank/DDBJ whole genome shotgun (WGS) entry which is preliminary data.</text>
</comment>
<accession>A0ABV8MQM5</accession>
<feature type="domain" description="DUF6875" evidence="1">
    <location>
        <begin position="49"/>
        <end position="224"/>
    </location>
</feature>
<dbReference type="InterPro" id="IPR049240">
    <property type="entry name" value="DUF6875"/>
</dbReference>
<name>A0ABV8MQM5_9NEIS</name>
<dbReference type="Pfam" id="PF21780">
    <property type="entry name" value="DUF6875"/>
    <property type="match status" value="1"/>
</dbReference>
<proteinExistence type="predicted"/>
<dbReference type="EMBL" id="JBHSBU010000001">
    <property type="protein sequence ID" value="MFC4159166.1"/>
    <property type="molecule type" value="Genomic_DNA"/>
</dbReference>
<reference evidence="3" key="1">
    <citation type="journal article" date="2019" name="Int. J. Syst. Evol. Microbiol.">
        <title>The Global Catalogue of Microorganisms (GCM) 10K type strain sequencing project: providing services to taxonomists for standard genome sequencing and annotation.</title>
        <authorList>
            <consortium name="The Broad Institute Genomics Platform"/>
            <consortium name="The Broad Institute Genome Sequencing Center for Infectious Disease"/>
            <person name="Wu L."/>
            <person name="Ma J."/>
        </authorList>
    </citation>
    <scope>NUCLEOTIDE SEQUENCE [LARGE SCALE GENOMIC DNA]</scope>
    <source>
        <strain evidence="3">LMG 29894</strain>
    </source>
</reference>
<protein>
    <submittedName>
        <fullName evidence="2">DUF6875 domain-containing protein</fullName>
    </submittedName>
</protein>
<dbReference type="RefSeq" id="WP_378162637.1">
    <property type="nucleotide sequence ID" value="NZ_JBHSBU010000001.1"/>
</dbReference>
<evidence type="ECO:0000313" key="3">
    <source>
        <dbReference type="Proteomes" id="UP001595791"/>
    </source>
</evidence>
<gene>
    <name evidence="2" type="ORF">ACFOW7_07320</name>
</gene>
<organism evidence="2 3">
    <name type="scientific">Chitinimonas lacunae</name>
    <dbReference type="NCBI Taxonomy" id="1963018"/>
    <lineage>
        <taxon>Bacteria</taxon>
        <taxon>Pseudomonadati</taxon>
        <taxon>Pseudomonadota</taxon>
        <taxon>Betaproteobacteria</taxon>
        <taxon>Neisseriales</taxon>
        <taxon>Chitinibacteraceae</taxon>
        <taxon>Chitinimonas</taxon>
    </lineage>
</organism>